<dbReference type="Gene3D" id="3.40.50.10900">
    <property type="entry name" value="PAC-like subunit"/>
    <property type="match status" value="1"/>
</dbReference>
<proteinExistence type="predicted"/>
<name>A0A3G8ZP03_9ACTN</name>
<dbReference type="AlphaFoldDB" id="A0A3G8ZP03"/>
<dbReference type="InterPro" id="IPR019151">
    <property type="entry name" value="Proteasome_assmbl_chaperone_2"/>
</dbReference>
<dbReference type="RefSeq" id="WP_124799933.1">
    <property type="nucleotide sequence ID" value="NZ_CP034170.1"/>
</dbReference>
<dbReference type="InterPro" id="IPR038389">
    <property type="entry name" value="PSMG2_sf"/>
</dbReference>
<dbReference type="EMBL" id="CP034170">
    <property type="protein sequence ID" value="AZI59029.1"/>
    <property type="molecule type" value="Genomic_DNA"/>
</dbReference>
<organism evidence="1 2">
    <name type="scientific">Nakamurella antarctica</name>
    <dbReference type="NCBI Taxonomy" id="1902245"/>
    <lineage>
        <taxon>Bacteria</taxon>
        <taxon>Bacillati</taxon>
        <taxon>Actinomycetota</taxon>
        <taxon>Actinomycetes</taxon>
        <taxon>Nakamurellales</taxon>
        <taxon>Nakamurellaceae</taxon>
        <taxon>Nakamurella</taxon>
    </lineage>
</organism>
<evidence type="ECO:0000313" key="2">
    <source>
        <dbReference type="Proteomes" id="UP000268084"/>
    </source>
</evidence>
<dbReference type="OrthoDB" id="3733464at2"/>
<keyword evidence="2" id="KW-1185">Reference proteome</keyword>
<dbReference type="Proteomes" id="UP000268084">
    <property type="component" value="Chromosome"/>
</dbReference>
<dbReference type="PIRSF" id="PIRSF028754">
    <property type="entry name" value="UCP028754"/>
    <property type="match status" value="1"/>
</dbReference>
<dbReference type="InterPro" id="IPR008492">
    <property type="entry name" value="Rv2714-like"/>
</dbReference>
<dbReference type="Gene3D" id="1.10.287.100">
    <property type="match status" value="1"/>
</dbReference>
<evidence type="ECO:0000313" key="1">
    <source>
        <dbReference type="EMBL" id="AZI59029.1"/>
    </source>
</evidence>
<dbReference type="Pfam" id="PF09754">
    <property type="entry name" value="PAC2"/>
    <property type="match status" value="1"/>
</dbReference>
<reference evidence="1 2" key="1">
    <citation type="submission" date="2018-11" db="EMBL/GenBank/DDBJ databases">
        <authorList>
            <person name="Da X."/>
        </authorList>
    </citation>
    <scope>NUCLEOTIDE SEQUENCE [LARGE SCALE GENOMIC DNA]</scope>
    <source>
        <strain evidence="1 2">S14-144</strain>
    </source>
</reference>
<gene>
    <name evidence="1" type="ORF">EH165_13615</name>
</gene>
<dbReference type="SUPFAM" id="SSF159659">
    <property type="entry name" value="Cgl1923-like"/>
    <property type="match status" value="1"/>
</dbReference>
<sequence length="304" mass="32864">MPLEPGELYELHLEDSRIEDLSEPVLVHALAGFVDAGSAGKLAVDAILESLEHFTLATFDADQLVDYRSRRPLMTFEQDRFTAFEAPELKVVQVIDRAGTPFLLLTGFEPDFGWEGFVAAVGHIADRFGVRLTVGLNAIPMGVPHTRPTGLTSHANRDGLLTTAPFWNGSMQVPGHIGGLIEFRFGEAGRDAIGFAAHVPHYLARAEFPEASRELLQAASEAGGLDLPTERLTELAQANRVAIDEQVSGSEEVANVVQALEQQYDTFISARGKGLLADNAPLPTADELGAEFEAFLAGRSTVEE</sequence>
<dbReference type="KEGG" id="nak:EH165_13615"/>
<reference evidence="1 2" key="2">
    <citation type="submission" date="2018-12" db="EMBL/GenBank/DDBJ databases">
        <title>Nakamurella antarcticus sp. nov., isolated from Antarctica South Shetland Islands soil.</title>
        <authorList>
            <person name="Peng F."/>
        </authorList>
    </citation>
    <scope>NUCLEOTIDE SEQUENCE [LARGE SCALE GENOMIC DNA]</scope>
    <source>
        <strain evidence="1 2">S14-144</strain>
    </source>
</reference>
<accession>A0A3G8ZP03</accession>
<protein>
    <submittedName>
        <fullName evidence="1">PAC2 family protein</fullName>
    </submittedName>
</protein>